<proteinExistence type="predicted"/>
<name>I3D3H5_9ARCH</name>
<accession>I3D3H5</accession>
<dbReference type="EMBL" id="AEXL02000075">
    <property type="protein sequence ID" value="EIJ66268.1"/>
    <property type="molecule type" value="Genomic_DNA"/>
</dbReference>
<protein>
    <submittedName>
        <fullName evidence="1">Uncharacterized protein</fullName>
    </submittedName>
</protein>
<gene>
    <name evidence="1" type="ORF">BD31_I0375</name>
</gene>
<organism evidence="1 2">
    <name type="scientific">Candidatus Nitrosopumilus salarius BD31</name>
    <dbReference type="NCBI Taxonomy" id="859350"/>
    <lineage>
        <taxon>Archaea</taxon>
        <taxon>Nitrososphaerota</taxon>
        <taxon>Nitrososphaeria</taxon>
        <taxon>Nitrosopumilales</taxon>
        <taxon>Nitrosopumilaceae</taxon>
        <taxon>Nitrosopumilus</taxon>
    </lineage>
</organism>
<sequence length="41" mass="4737">MRTRLCEKCGAVMERLDVDSPTNMIGFRCPNRKDHPSTELE</sequence>
<dbReference type="PATRIC" id="fig|859350.6.peg.737"/>
<dbReference type="AlphaFoldDB" id="I3D3H5"/>
<keyword evidence="2" id="KW-1185">Reference proteome</keyword>
<dbReference type="RefSeq" id="WP_008298691.1">
    <property type="nucleotide sequence ID" value="NZ_AEXL02000075.1"/>
</dbReference>
<reference evidence="1 2" key="1">
    <citation type="journal article" date="2012" name="J. Bacteriol.">
        <title>Genome sequence of "Candidatus Nitrosopumilus salaria" BD31, an ammonia-oxidizing archaeon from the San Francisco Bay estuary.</title>
        <authorList>
            <person name="Mosier A.C."/>
            <person name="Allen E.E."/>
            <person name="Kim M."/>
            <person name="Ferriera S."/>
            <person name="Francis C.A."/>
        </authorList>
    </citation>
    <scope>NUCLEOTIDE SEQUENCE [LARGE SCALE GENOMIC DNA]</scope>
    <source>
        <strain evidence="1 2">BD31</strain>
    </source>
</reference>
<comment type="caution">
    <text evidence="1">The sequence shown here is derived from an EMBL/GenBank/DDBJ whole genome shotgun (WGS) entry which is preliminary data.</text>
</comment>
<evidence type="ECO:0000313" key="2">
    <source>
        <dbReference type="Proteomes" id="UP000003423"/>
    </source>
</evidence>
<dbReference type="Proteomes" id="UP000003423">
    <property type="component" value="Unassembled WGS sequence"/>
</dbReference>
<evidence type="ECO:0000313" key="1">
    <source>
        <dbReference type="EMBL" id="EIJ66268.1"/>
    </source>
</evidence>